<dbReference type="Proteomes" id="UP000316628">
    <property type="component" value="Unassembled WGS sequence"/>
</dbReference>
<evidence type="ECO:0000256" key="2">
    <source>
        <dbReference type="SAM" id="Phobius"/>
    </source>
</evidence>
<evidence type="ECO:0000313" key="3">
    <source>
        <dbReference type="EMBL" id="TQM81883.1"/>
    </source>
</evidence>
<sequence>MRRAIRRNRLRGAGGGVGLAVGAGWAGVGWAAVGWAGVTGAGSAAGGASAAGAGVPGAGALGGEAGSAVPGAAGAGAGVKAAAGSTPGAAGAGGSTDPLVAGAGAKSEPLVAGAAGDPLAAGVRAGVPLAEPFSLPLNAPPNAPLDRPVTGSNFVVAAAAGEVGMGGRLVAVIGSVVGQAGSGAGATGCTRTVGVSLVRWGWVGTWLDVTPRSCQNTFGDPVPGDQQKMIPQGLRVVVVVVVVVVGRRVVVVVGRTVVVVVTLVVVVVTPEVVVVVVVLLPDVVVVVVVPDVLLLGPVVAVAVTVRLGCSLRLTTTTSPASVGSRPRGARAMLPCAAKRAATAAPIKAPKANRPEPPNAVSIPNDYRPHPWGSNPPGRLVPA</sequence>
<feature type="transmembrane region" description="Helical" evidence="2">
    <location>
        <begin position="257"/>
        <end position="280"/>
    </location>
</feature>
<organism evidence="3 4">
    <name type="scientific">Saccharothrix saharensis</name>
    <dbReference type="NCBI Taxonomy" id="571190"/>
    <lineage>
        <taxon>Bacteria</taxon>
        <taxon>Bacillati</taxon>
        <taxon>Actinomycetota</taxon>
        <taxon>Actinomycetes</taxon>
        <taxon>Pseudonocardiales</taxon>
        <taxon>Pseudonocardiaceae</taxon>
        <taxon>Saccharothrix</taxon>
    </lineage>
</organism>
<feature type="region of interest" description="Disordered" evidence="1">
    <location>
        <begin position="342"/>
        <end position="382"/>
    </location>
</feature>
<comment type="caution">
    <text evidence="3">The sequence shown here is derived from an EMBL/GenBank/DDBJ whole genome shotgun (WGS) entry which is preliminary data.</text>
</comment>
<keyword evidence="2" id="KW-0812">Transmembrane</keyword>
<feature type="transmembrane region" description="Helical" evidence="2">
    <location>
        <begin position="292"/>
        <end position="309"/>
    </location>
</feature>
<keyword evidence="2" id="KW-0472">Membrane</keyword>
<dbReference type="AlphaFoldDB" id="A0A543JGB4"/>
<evidence type="ECO:0000313" key="4">
    <source>
        <dbReference type="Proteomes" id="UP000316628"/>
    </source>
</evidence>
<keyword evidence="2" id="KW-1133">Transmembrane helix</keyword>
<name>A0A543JGB4_9PSEU</name>
<keyword evidence="4" id="KW-1185">Reference proteome</keyword>
<evidence type="ECO:0000256" key="1">
    <source>
        <dbReference type="SAM" id="MobiDB-lite"/>
    </source>
</evidence>
<reference evidence="3 4" key="1">
    <citation type="submission" date="2019-06" db="EMBL/GenBank/DDBJ databases">
        <title>Sequencing the genomes of 1000 actinobacteria strains.</title>
        <authorList>
            <person name="Klenk H.-P."/>
        </authorList>
    </citation>
    <scope>NUCLEOTIDE SEQUENCE [LARGE SCALE GENOMIC DNA]</scope>
    <source>
        <strain evidence="3 4">DSM 45456</strain>
    </source>
</reference>
<feature type="compositionally biased region" description="Low complexity" evidence="1">
    <location>
        <begin position="342"/>
        <end position="351"/>
    </location>
</feature>
<dbReference type="EMBL" id="VFPP01000001">
    <property type="protein sequence ID" value="TQM81883.1"/>
    <property type="molecule type" value="Genomic_DNA"/>
</dbReference>
<gene>
    <name evidence="3" type="ORF">FHX81_4269</name>
</gene>
<proteinExistence type="predicted"/>
<accession>A0A543JGB4</accession>
<protein>
    <submittedName>
        <fullName evidence="3">Uncharacterized protein</fullName>
    </submittedName>
</protein>
<feature type="transmembrane region" description="Helical" evidence="2">
    <location>
        <begin position="233"/>
        <end position="250"/>
    </location>
</feature>